<dbReference type="STRING" id="1077348.A0A2G8SBR3"/>
<comment type="caution">
    <text evidence="3">The sequence shown here is derived from an EMBL/GenBank/DDBJ whole genome shotgun (WGS) entry which is preliminary data.</text>
</comment>
<protein>
    <submittedName>
        <fullName evidence="3">Uncharacterized protein</fullName>
    </submittedName>
</protein>
<keyword evidence="4" id="KW-1185">Reference proteome</keyword>
<name>A0A2G8SBR3_9APHY</name>
<feature type="transmembrane region" description="Helical" evidence="2">
    <location>
        <begin position="427"/>
        <end position="456"/>
    </location>
</feature>
<organism evidence="3 4">
    <name type="scientific">Ganoderma sinense ZZ0214-1</name>
    <dbReference type="NCBI Taxonomy" id="1077348"/>
    <lineage>
        <taxon>Eukaryota</taxon>
        <taxon>Fungi</taxon>
        <taxon>Dikarya</taxon>
        <taxon>Basidiomycota</taxon>
        <taxon>Agaricomycotina</taxon>
        <taxon>Agaricomycetes</taxon>
        <taxon>Polyporales</taxon>
        <taxon>Polyporaceae</taxon>
        <taxon>Ganoderma</taxon>
    </lineage>
</organism>
<evidence type="ECO:0000313" key="4">
    <source>
        <dbReference type="Proteomes" id="UP000230002"/>
    </source>
</evidence>
<accession>A0A2G8SBR3</accession>
<reference evidence="3 4" key="1">
    <citation type="journal article" date="2015" name="Sci. Rep.">
        <title>Chromosome-level genome map provides insights into diverse defense mechanisms in the medicinal fungus Ganoderma sinense.</title>
        <authorList>
            <person name="Zhu Y."/>
            <person name="Xu J."/>
            <person name="Sun C."/>
            <person name="Zhou S."/>
            <person name="Xu H."/>
            <person name="Nelson D.R."/>
            <person name="Qian J."/>
            <person name="Song J."/>
            <person name="Luo H."/>
            <person name="Xiang L."/>
            <person name="Li Y."/>
            <person name="Xu Z."/>
            <person name="Ji A."/>
            <person name="Wang L."/>
            <person name="Lu S."/>
            <person name="Hayward A."/>
            <person name="Sun W."/>
            <person name="Li X."/>
            <person name="Schwartz D.C."/>
            <person name="Wang Y."/>
            <person name="Chen S."/>
        </authorList>
    </citation>
    <scope>NUCLEOTIDE SEQUENCE [LARGE SCALE GENOMIC DNA]</scope>
    <source>
        <strain evidence="3 4">ZZ0214-1</strain>
    </source>
</reference>
<feature type="compositionally biased region" description="Low complexity" evidence="1">
    <location>
        <begin position="179"/>
        <end position="197"/>
    </location>
</feature>
<feature type="compositionally biased region" description="Acidic residues" evidence="1">
    <location>
        <begin position="262"/>
        <end position="283"/>
    </location>
</feature>
<feature type="transmembrane region" description="Helical" evidence="2">
    <location>
        <begin position="386"/>
        <end position="407"/>
    </location>
</feature>
<feature type="transmembrane region" description="Helical" evidence="2">
    <location>
        <begin position="462"/>
        <end position="482"/>
    </location>
</feature>
<feature type="region of interest" description="Disordered" evidence="1">
    <location>
        <begin position="155"/>
        <end position="290"/>
    </location>
</feature>
<dbReference type="Proteomes" id="UP000230002">
    <property type="component" value="Unassembled WGS sequence"/>
</dbReference>
<keyword evidence="2" id="KW-0812">Transmembrane</keyword>
<proteinExistence type="predicted"/>
<dbReference type="OrthoDB" id="2642524at2759"/>
<dbReference type="AlphaFoldDB" id="A0A2G8SBR3"/>
<feature type="compositionally biased region" description="Basic and acidic residues" evidence="1">
    <location>
        <begin position="242"/>
        <end position="261"/>
    </location>
</feature>
<evidence type="ECO:0000313" key="3">
    <source>
        <dbReference type="EMBL" id="PIL31038.1"/>
    </source>
</evidence>
<dbReference type="EMBL" id="AYKW01000012">
    <property type="protein sequence ID" value="PIL31038.1"/>
    <property type="molecule type" value="Genomic_DNA"/>
</dbReference>
<feature type="compositionally biased region" description="Basic and acidic residues" evidence="1">
    <location>
        <begin position="202"/>
        <end position="219"/>
    </location>
</feature>
<keyword evidence="2" id="KW-1133">Transmembrane helix</keyword>
<evidence type="ECO:0000256" key="2">
    <source>
        <dbReference type="SAM" id="Phobius"/>
    </source>
</evidence>
<gene>
    <name evidence="3" type="ORF">GSI_05734</name>
</gene>
<keyword evidence="2" id="KW-0472">Membrane</keyword>
<sequence length="518" mass="58171">MAFTEAPHPRCSPFHITVVRMSGPLLLRCEEPERLILSIAVVDNDYDPGLRQEVALGRDGQNLNLESAIPVHEVKATTKLIIEVYRPLEDKKKHMGRFLAGFAFLSLQEFLNEHPPLPRLGSVDYDIQLARYPPQCKSPTFEYGATVTMRFELHKSEPGPSQPESAPSSSIPKHDETRPLLSDAPSSSRAPSRTLATNTPDETGREREQRGWGKQEGHNRPSGKKLHGFHVDSDSGAETPSEDEHFPTVYEDEPRFKFRSADEEDGYAYEDEDEEDEEDEEETFSPSELPVPYAFPERVGRVGEGTFEERFLRWISPYEEITEAAESRDREKAEKVLARLQTEWDVVLPSSLRLLLVGAVVAAVMARFAPESLKFLAPEGFPREALALAVLAASFGTEFSAVLLFLYGLCTNGVKFLAIVQDMYDTYILFSLTCRLPIFCMTISLVSSMAFLLALACTAWPTAMLVMSFITGLLLTTELIVFGTSRLVNFAIWFKRGAWRALVWFSGCTPRCPEAYSY</sequence>
<evidence type="ECO:0000256" key="1">
    <source>
        <dbReference type="SAM" id="MobiDB-lite"/>
    </source>
</evidence>
<feature type="compositionally biased region" description="Polar residues" evidence="1">
    <location>
        <begin position="162"/>
        <end position="171"/>
    </location>
</feature>